<dbReference type="GO" id="GO:0003676">
    <property type="term" value="F:nucleic acid binding"/>
    <property type="evidence" value="ECO:0007669"/>
    <property type="project" value="InterPro"/>
</dbReference>
<evidence type="ECO:0000256" key="4">
    <source>
        <dbReference type="ARBA" id="ARBA00022722"/>
    </source>
</evidence>
<name>A0A059JI19_TRIIM</name>
<dbReference type="SUPFAM" id="SSF53098">
    <property type="entry name" value="Ribonuclease H-like"/>
    <property type="match status" value="1"/>
</dbReference>
<comment type="catalytic activity">
    <reaction evidence="1">
        <text>Endonucleolytic cleavage to 5'-phosphomonoester.</text>
        <dbReference type="EC" id="3.1.26.4"/>
    </reaction>
</comment>
<evidence type="ECO:0000256" key="1">
    <source>
        <dbReference type="ARBA" id="ARBA00000077"/>
    </source>
</evidence>
<evidence type="ECO:0000256" key="2">
    <source>
        <dbReference type="ARBA" id="ARBA00005300"/>
    </source>
</evidence>
<keyword evidence="7" id="KW-0378">Hydrolase</keyword>
<dbReference type="GO" id="GO:0043137">
    <property type="term" value="P:DNA replication, removal of RNA primer"/>
    <property type="evidence" value="ECO:0007669"/>
    <property type="project" value="TreeGrafter"/>
</dbReference>
<dbReference type="AlphaFoldDB" id="A0A059JI19"/>
<dbReference type="InterPro" id="IPR012337">
    <property type="entry name" value="RNaseH-like_sf"/>
</dbReference>
<dbReference type="InterPro" id="IPR050092">
    <property type="entry name" value="RNase_H"/>
</dbReference>
<feature type="domain" description="RNase H type-1" evidence="8">
    <location>
        <begin position="63"/>
        <end position="219"/>
    </location>
</feature>
<keyword evidence="10" id="KW-1185">Reference proteome</keyword>
<evidence type="ECO:0000256" key="7">
    <source>
        <dbReference type="ARBA" id="ARBA00022801"/>
    </source>
</evidence>
<evidence type="ECO:0000313" key="10">
    <source>
        <dbReference type="Proteomes" id="UP000024533"/>
    </source>
</evidence>
<gene>
    <name evidence="9" type="ORF">H109_00692</name>
</gene>
<dbReference type="GO" id="GO:0046872">
    <property type="term" value="F:metal ion binding"/>
    <property type="evidence" value="ECO:0007669"/>
    <property type="project" value="UniProtKB-KW"/>
</dbReference>
<dbReference type="GO" id="GO:0004523">
    <property type="term" value="F:RNA-DNA hybrid ribonuclease activity"/>
    <property type="evidence" value="ECO:0007669"/>
    <property type="project" value="UniProtKB-EC"/>
</dbReference>
<evidence type="ECO:0000259" key="8">
    <source>
        <dbReference type="PROSITE" id="PS50879"/>
    </source>
</evidence>
<dbReference type="STRING" id="1215338.A0A059JI19"/>
<dbReference type="CDD" id="cd13934">
    <property type="entry name" value="RNase_H_Dikarya_like"/>
    <property type="match status" value="1"/>
</dbReference>
<dbReference type="InterPro" id="IPR036397">
    <property type="entry name" value="RNaseH_sf"/>
</dbReference>
<accession>A0A059JI19</accession>
<dbReference type="OrthoDB" id="245563at2759"/>
<dbReference type="OMA" id="NGWKTCK"/>
<keyword evidence="6" id="KW-0255">Endonuclease</keyword>
<evidence type="ECO:0000256" key="5">
    <source>
        <dbReference type="ARBA" id="ARBA00022723"/>
    </source>
</evidence>
<evidence type="ECO:0000256" key="6">
    <source>
        <dbReference type="ARBA" id="ARBA00022759"/>
    </source>
</evidence>
<sequence length="220" mass="24641">MSNARRGSAGGAGRTSIPCWKFEPQRMYGQDVQPSLIEFPVEDMVFTTRATSLSRRYSKLEPNLRSIIIAVDGACSENGAAAPRAAIGVYVGNKSDYNASMRLDSSWATNQKAELAAGIYGLDAAREINDYGVDGESLTEVIIKTDSAYMVNGLTQWVDRWEANGYINADGQQVTNHYLFKELSWRVRELAESHVNVYFWHVRREHNREADQLARDALAR</sequence>
<dbReference type="Proteomes" id="UP000024533">
    <property type="component" value="Unassembled WGS sequence"/>
</dbReference>
<reference evidence="9 10" key="1">
    <citation type="submission" date="2014-02" db="EMBL/GenBank/DDBJ databases">
        <title>The Genome Sequence of Trichophyton interdigitale MR816.</title>
        <authorList>
            <consortium name="The Broad Institute Genomics Platform"/>
            <person name="Cuomo C.A."/>
            <person name="White T.C."/>
            <person name="Graser Y."/>
            <person name="Martinez-Rossi N."/>
            <person name="Heitman J."/>
            <person name="Young S.K."/>
            <person name="Zeng Q."/>
            <person name="Gargeya S."/>
            <person name="Abouelleil A."/>
            <person name="Alvarado L."/>
            <person name="Chapman S.B."/>
            <person name="Gainer-Dewar J."/>
            <person name="Goldberg J."/>
            <person name="Griggs A."/>
            <person name="Gujja S."/>
            <person name="Hansen M."/>
            <person name="Howarth C."/>
            <person name="Imamovic A."/>
            <person name="Larimer J."/>
            <person name="Martinez D."/>
            <person name="Murphy C."/>
            <person name="Pearson M.D."/>
            <person name="Persinoti G."/>
            <person name="Poon T."/>
            <person name="Priest M."/>
            <person name="Roberts A.D."/>
            <person name="Saif S."/>
            <person name="Shea T.D."/>
            <person name="Sykes S.N."/>
            <person name="Wortman J."/>
            <person name="Nusbaum C."/>
            <person name="Birren B."/>
        </authorList>
    </citation>
    <scope>NUCLEOTIDE SEQUENCE [LARGE SCALE GENOMIC DNA]</scope>
    <source>
        <strain evidence="9 10">MR816</strain>
    </source>
</reference>
<protein>
    <recommendedName>
        <fullName evidence="3">ribonuclease H</fullName>
        <ecNumber evidence="3">3.1.26.4</ecNumber>
    </recommendedName>
</protein>
<dbReference type="Pfam" id="PF00075">
    <property type="entry name" value="RNase_H"/>
    <property type="match status" value="1"/>
</dbReference>
<organism evidence="9 10">
    <name type="scientific">Trichophyton interdigitale (strain MR816)</name>
    <dbReference type="NCBI Taxonomy" id="1215338"/>
    <lineage>
        <taxon>Eukaryota</taxon>
        <taxon>Fungi</taxon>
        <taxon>Dikarya</taxon>
        <taxon>Ascomycota</taxon>
        <taxon>Pezizomycotina</taxon>
        <taxon>Eurotiomycetes</taxon>
        <taxon>Eurotiomycetidae</taxon>
        <taxon>Onygenales</taxon>
        <taxon>Arthrodermataceae</taxon>
        <taxon>Trichophyton</taxon>
    </lineage>
</organism>
<evidence type="ECO:0000256" key="3">
    <source>
        <dbReference type="ARBA" id="ARBA00012180"/>
    </source>
</evidence>
<comment type="caution">
    <text evidence="9">The sequence shown here is derived from an EMBL/GenBank/DDBJ whole genome shotgun (WGS) entry which is preliminary data.</text>
</comment>
<dbReference type="PANTHER" id="PTHR10642:SF26">
    <property type="entry name" value="RIBONUCLEASE H1"/>
    <property type="match status" value="1"/>
</dbReference>
<dbReference type="PROSITE" id="PS50879">
    <property type="entry name" value="RNASE_H_1"/>
    <property type="match status" value="1"/>
</dbReference>
<dbReference type="HOGENOM" id="CLU_030894_4_2_1"/>
<dbReference type="PANTHER" id="PTHR10642">
    <property type="entry name" value="RIBONUCLEASE H1"/>
    <property type="match status" value="1"/>
</dbReference>
<proteinExistence type="inferred from homology"/>
<keyword evidence="4" id="KW-0540">Nuclease</keyword>
<evidence type="ECO:0000313" key="9">
    <source>
        <dbReference type="EMBL" id="KDB27531.1"/>
    </source>
</evidence>
<dbReference type="EMBL" id="AOKY01000056">
    <property type="protein sequence ID" value="KDB27531.1"/>
    <property type="molecule type" value="Genomic_DNA"/>
</dbReference>
<comment type="similarity">
    <text evidence="2">Belongs to the RNase H family.</text>
</comment>
<dbReference type="InterPro" id="IPR002156">
    <property type="entry name" value="RNaseH_domain"/>
</dbReference>
<dbReference type="Gene3D" id="3.30.420.10">
    <property type="entry name" value="Ribonuclease H-like superfamily/Ribonuclease H"/>
    <property type="match status" value="1"/>
</dbReference>
<dbReference type="EC" id="3.1.26.4" evidence="3"/>
<keyword evidence="5" id="KW-0479">Metal-binding</keyword>